<proteinExistence type="predicted"/>
<dbReference type="InterPro" id="IPR000326">
    <property type="entry name" value="PAP2/HPO"/>
</dbReference>
<feature type="signal peptide" evidence="1">
    <location>
        <begin position="1"/>
        <end position="21"/>
    </location>
</feature>
<evidence type="ECO:0000259" key="2">
    <source>
        <dbReference type="SMART" id="SM00014"/>
    </source>
</evidence>
<evidence type="ECO:0000313" key="4">
    <source>
        <dbReference type="Proteomes" id="UP000269493"/>
    </source>
</evidence>
<feature type="chain" id="PRO_5019721148" evidence="1">
    <location>
        <begin position="22"/>
        <end position="455"/>
    </location>
</feature>
<dbReference type="Pfam" id="PF01569">
    <property type="entry name" value="PAP2"/>
    <property type="match status" value="1"/>
</dbReference>
<dbReference type="Proteomes" id="UP000269493">
    <property type="component" value="Unassembled WGS sequence"/>
</dbReference>
<feature type="domain" description="Phosphatidic acid phosphatase type 2/haloperoxidase" evidence="2">
    <location>
        <begin position="126"/>
        <end position="227"/>
    </location>
</feature>
<dbReference type="CDD" id="cd03394">
    <property type="entry name" value="PAP2_like_5"/>
    <property type="match status" value="1"/>
</dbReference>
<evidence type="ECO:0000313" key="3">
    <source>
        <dbReference type="EMBL" id="RKT61325.1"/>
    </source>
</evidence>
<sequence>MENCMKKVFLFVIFLSSFTSAYTTNFLITDSAQNVPVRYLISRKTPEKINRITDAKWFQMTYISVPLIVTGSLVEMKKEPFRSLRNEYVPSFHHGYDDYLQYVPIFALVGMKAAGVESRSSWGRMLTSDAFSAALMATTVNVMKLVIDSRRPDGTALNSFPSGHSATAFMAATMFHKEYGVRSPWYSIGAYTVATATSVSRLLNNRHWVSDVMVGAGIGILSTELGYYFADLIFGKKGLRHPQYDFDVTYSDMSSFLGLYMGFTMMPHHISLSPEINFNTSTGSTVGVEGAYYITPYVGVGAELLASSIPMKIQSGLSVPSNAHLESGAFNTITTSLGAYFSLPISKRWYLGSKLLAGYGNFQGNGVDVVWNDSETREEVRSDFLKMKHANFFNAGTGISLSFWAKKNLLAKGFLDYKVAPVNIQYYEASGSQSYQESRQTLHSLTLGASVNIVW</sequence>
<evidence type="ECO:0000256" key="1">
    <source>
        <dbReference type="SAM" id="SignalP"/>
    </source>
</evidence>
<organism evidence="3 4">
    <name type="scientific">Coprobacter fastidiosus NSB1 = JCM 33896</name>
    <dbReference type="NCBI Taxonomy" id="1349822"/>
    <lineage>
        <taxon>Bacteria</taxon>
        <taxon>Pseudomonadati</taxon>
        <taxon>Bacteroidota</taxon>
        <taxon>Bacteroidia</taxon>
        <taxon>Bacteroidales</taxon>
        <taxon>Barnesiellaceae</taxon>
        <taxon>Coprobacter</taxon>
    </lineage>
</organism>
<dbReference type="OrthoDB" id="9773582at2"/>
<dbReference type="InterPro" id="IPR036938">
    <property type="entry name" value="PAP2/HPO_sf"/>
</dbReference>
<dbReference type="AlphaFoldDB" id="A0A495WKT5"/>
<dbReference type="PANTHER" id="PTHR14969:SF13">
    <property type="entry name" value="AT30094P"/>
    <property type="match status" value="1"/>
</dbReference>
<accession>A0A495WKT5</accession>
<dbReference type="PANTHER" id="PTHR14969">
    <property type="entry name" value="SPHINGOSINE-1-PHOSPHATE PHOSPHOHYDROLASE"/>
    <property type="match status" value="1"/>
</dbReference>
<name>A0A495WKT5_9BACT</name>
<dbReference type="SMART" id="SM00014">
    <property type="entry name" value="acidPPc"/>
    <property type="match status" value="1"/>
</dbReference>
<keyword evidence="1" id="KW-0732">Signal</keyword>
<keyword evidence="4" id="KW-1185">Reference proteome</keyword>
<dbReference type="EMBL" id="RBXN01000001">
    <property type="protein sequence ID" value="RKT61325.1"/>
    <property type="molecule type" value="Genomic_DNA"/>
</dbReference>
<gene>
    <name evidence="3" type="ORF">BC742_0369</name>
</gene>
<protein>
    <submittedName>
        <fullName evidence="3">PAP2 superfamily protein</fullName>
    </submittedName>
</protein>
<dbReference type="Gene3D" id="1.20.144.10">
    <property type="entry name" value="Phosphatidic acid phosphatase type 2/haloperoxidase"/>
    <property type="match status" value="1"/>
</dbReference>
<reference evidence="3 4" key="1">
    <citation type="submission" date="2018-10" db="EMBL/GenBank/DDBJ databases">
        <title>Genomic Encyclopedia of Archaeal and Bacterial Type Strains, Phase II (KMG-II): from individual species to whole genera.</title>
        <authorList>
            <person name="Goeker M."/>
        </authorList>
    </citation>
    <scope>NUCLEOTIDE SEQUENCE [LARGE SCALE GENOMIC DNA]</scope>
    <source>
        <strain evidence="3 4">NSB1</strain>
    </source>
</reference>
<comment type="caution">
    <text evidence="3">The sequence shown here is derived from an EMBL/GenBank/DDBJ whole genome shotgun (WGS) entry which is preliminary data.</text>
</comment>
<dbReference type="SUPFAM" id="SSF48317">
    <property type="entry name" value="Acid phosphatase/Vanadium-dependent haloperoxidase"/>
    <property type="match status" value="1"/>
</dbReference>